<dbReference type="Proteomes" id="UP000293865">
    <property type="component" value="Unassembled WGS sequence"/>
</dbReference>
<evidence type="ECO:0000313" key="3">
    <source>
        <dbReference type="Proteomes" id="UP000293865"/>
    </source>
</evidence>
<dbReference type="InterPro" id="IPR051606">
    <property type="entry name" value="Polyketide_Oxido-like"/>
</dbReference>
<dbReference type="RefSeq" id="WP_129520079.1">
    <property type="nucleotide sequence ID" value="NZ_SDPN01000008.1"/>
</dbReference>
<dbReference type="GO" id="GO:0016646">
    <property type="term" value="F:oxidoreductase activity, acting on the CH-NH group of donors, NAD or NADP as acceptor"/>
    <property type="evidence" value="ECO:0007669"/>
    <property type="project" value="TreeGrafter"/>
</dbReference>
<dbReference type="AlphaFoldDB" id="A0A4V1QY58"/>
<dbReference type="InterPro" id="IPR016040">
    <property type="entry name" value="NAD(P)-bd_dom"/>
</dbReference>
<name>A0A4V1QY58_9MICO</name>
<evidence type="ECO:0000259" key="1">
    <source>
        <dbReference type="Pfam" id="PF13460"/>
    </source>
</evidence>
<sequence>MARITVLGGTGYTGGNIAREAAARGHDVTSFSRNEPGEPVPGVRYETGSMLDEAHRERAVAGADVVVAALAPRGELEDELSSVYAGLGELAAAFGARYGVVGGYSSLRPEKGAPRIAFTEEIPPQYAKEARVMATIADELVDDAPEELDWFFVSPTAVYGSYAPGEARGTYRIGGDIPLADENGASAISGADFAAAIVDEIEKPTHRRAQFSVAY</sequence>
<dbReference type="OrthoDB" id="3191258at2"/>
<dbReference type="EMBL" id="SDPN01000008">
    <property type="protein sequence ID" value="RXZ72006.1"/>
    <property type="molecule type" value="Genomic_DNA"/>
</dbReference>
<comment type="caution">
    <text evidence="2">The sequence shown here is derived from an EMBL/GenBank/DDBJ whole genome shotgun (WGS) entry which is preliminary data.</text>
</comment>
<feature type="domain" description="NAD(P)-binding" evidence="1">
    <location>
        <begin position="8"/>
        <end position="204"/>
    </location>
</feature>
<keyword evidence="3" id="KW-1185">Reference proteome</keyword>
<reference evidence="2 3" key="1">
    <citation type="submission" date="2019-01" db="EMBL/GenBank/DDBJ databases">
        <title>Agromyces.</title>
        <authorList>
            <person name="Li J."/>
        </authorList>
    </citation>
    <scope>NUCLEOTIDE SEQUENCE [LARGE SCALE GENOMIC DNA]</scope>
    <source>
        <strain evidence="2 3">DSM 15934</strain>
    </source>
</reference>
<dbReference type="Pfam" id="PF13460">
    <property type="entry name" value="NAD_binding_10"/>
    <property type="match status" value="1"/>
</dbReference>
<gene>
    <name evidence="2" type="ORF">ESP51_06450</name>
</gene>
<proteinExistence type="predicted"/>
<accession>A0A4V1QY58</accession>
<evidence type="ECO:0000313" key="2">
    <source>
        <dbReference type="EMBL" id="RXZ72006.1"/>
    </source>
</evidence>
<organism evidence="2 3">
    <name type="scientific">Agromyces albus</name>
    <dbReference type="NCBI Taxonomy" id="205332"/>
    <lineage>
        <taxon>Bacteria</taxon>
        <taxon>Bacillati</taxon>
        <taxon>Actinomycetota</taxon>
        <taxon>Actinomycetes</taxon>
        <taxon>Micrococcales</taxon>
        <taxon>Microbacteriaceae</taxon>
        <taxon>Agromyces</taxon>
    </lineage>
</organism>
<dbReference type="Gene3D" id="3.40.50.720">
    <property type="entry name" value="NAD(P)-binding Rossmann-like Domain"/>
    <property type="match status" value="1"/>
</dbReference>
<dbReference type="PANTHER" id="PTHR43355">
    <property type="entry name" value="FLAVIN REDUCTASE (NADPH)"/>
    <property type="match status" value="1"/>
</dbReference>
<dbReference type="InterPro" id="IPR036291">
    <property type="entry name" value="NAD(P)-bd_dom_sf"/>
</dbReference>
<dbReference type="PANTHER" id="PTHR43355:SF2">
    <property type="entry name" value="FLAVIN REDUCTASE (NADPH)"/>
    <property type="match status" value="1"/>
</dbReference>
<protein>
    <submittedName>
        <fullName evidence="2">NAD-dependent epimerase/dehydratase family protein</fullName>
    </submittedName>
</protein>
<dbReference type="SUPFAM" id="SSF51735">
    <property type="entry name" value="NAD(P)-binding Rossmann-fold domains"/>
    <property type="match status" value="1"/>
</dbReference>